<dbReference type="OrthoDB" id="9126022at2"/>
<name>A0A2P5KD50_9BURK</name>
<reference evidence="1 2" key="1">
    <citation type="submission" date="2018-01" db="EMBL/GenBank/DDBJ databases">
        <title>Genomic Encyclopedia of Type Strains, Phase III (KMG-III): the genomes of soil and plant-associated and newly described type strains.</title>
        <authorList>
            <person name="Whitman W."/>
        </authorList>
    </citation>
    <scope>NUCLEOTIDE SEQUENCE [LARGE SCALE GENOMIC DNA]</scope>
    <source>
        <strain evidence="1 2">HKI456</strain>
    </source>
</reference>
<organism evidence="1 2">
    <name type="scientific">Mycetohabitans endofungorum</name>
    <dbReference type="NCBI Taxonomy" id="417203"/>
    <lineage>
        <taxon>Bacteria</taxon>
        <taxon>Pseudomonadati</taxon>
        <taxon>Pseudomonadota</taxon>
        <taxon>Betaproteobacteria</taxon>
        <taxon>Burkholderiales</taxon>
        <taxon>Burkholderiaceae</taxon>
        <taxon>Mycetohabitans</taxon>
    </lineage>
</organism>
<dbReference type="RefSeq" id="WP_104076385.1">
    <property type="nucleotide sequence ID" value="NZ_CP062178.1"/>
</dbReference>
<proteinExistence type="predicted"/>
<keyword evidence="2" id="KW-1185">Reference proteome</keyword>
<evidence type="ECO:0000313" key="2">
    <source>
        <dbReference type="Proteomes" id="UP000243096"/>
    </source>
</evidence>
<accession>A0A2P5KD50</accession>
<dbReference type="EMBL" id="PRDW01000002">
    <property type="protein sequence ID" value="PPB84634.1"/>
    <property type="molecule type" value="Genomic_DNA"/>
</dbReference>
<protein>
    <submittedName>
        <fullName evidence="1">Uncharacterized protein</fullName>
    </submittedName>
</protein>
<dbReference type="AlphaFoldDB" id="A0A2P5KD50"/>
<sequence length="292" mass="31521">MNPDDENGRPQNTLVRNSPLRDRIAELKAYFQAGQVPTEADFSELLDLLQEACQAVGAVDRNPGAGLQLSPPPTKLDGPLKLSVKCDGRTTELGAEQEGSKALKLKTNPDGALQVSDDGKLQLVFSSELEGEGLLQIQTGPGLEIMRSAGKETLAIKLQEDKGLKFDSTNGGSVQIHCGPAIKVDKGPLEIVLGEGLKWNNQDKNLEIDLAKDSGLVFNGENAVDLLLNPQEDNVIEKVEESGQNALRVKKDALLCDVATFRKLDEDSDKGGRTLLNEIYRLLQEAAQDDPG</sequence>
<comment type="caution">
    <text evidence="1">The sequence shown here is derived from an EMBL/GenBank/DDBJ whole genome shotgun (WGS) entry which is preliminary data.</text>
</comment>
<dbReference type="Proteomes" id="UP000243096">
    <property type="component" value="Unassembled WGS sequence"/>
</dbReference>
<evidence type="ECO:0000313" key="1">
    <source>
        <dbReference type="EMBL" id="PPB84634.1"/>
    </source>
</evidence>
<gene>
    <name evidence="1" type="ORF">B0O95_10231</name>
</gene>